<evidence type="ECO:0000256" key="5">
    <source>
        <dbReference type="ARBA" id="ARBA00022692"/>
    </source>
</evidence>
<dbReference type="STRING" id="6412.T1EJ36"/>
<reference evidence="12" key="3">
    <citation type="submission" date="2015-06" db="UniProtKB">
        <authorList>
            <consortium name="EnsemblMetazoa"/>
        </authorList>
    </citation>
    <scope>IDENTIFICATION</scope>
</reference>
<reference evidence="13" key="1">
    <citation type="submission" date="2012-12" db="EMBL/GenBank/DDBJ databases">
        <authorList>
            <person name="Hellsten U."/>
            <person name="Grimwood J."/>
            <person name="Chapman J.A."/>
            <person name="Shapiro H."/>
            <person name="Aerts A."/>
            <person name="Otillar R.P."/>
            <person name="Terry A.Y."/>
            <person name="Boore J.L."/>
            <person name="Simakov O."/>
            <person name="Marletaz F."/>
            <person name="Cho S.-J."/>
            <person name="Edsinger-Gonzales E."/>
            <person name="Havlak P."/>
            <person name="Kuo D.-H."/>
            <person name="Larsson T."/>
            <person name="Lv J."/>
            <person name="Arendt D."/>
            <person name="Savage R."/>
            <person name="Osoegawa K."/>
            <person name="de Jong P."/>
            <person name="Lindberg D.R."/>
            <person name="Seaver E.C."/>
            <person name="Weisblat D.A."/>
            <person name="Putnam N.H."/>
            <person name="Grigoriev I.V."/>
            <person name="Rokhsar D.S."/>
        </authorList>
    </citation>
    <scope>NUCLEOTIDE SEQUENCE</scope>
</reference>
<comment type="subcellular location">
    <subcellularLocation>
        <location evidence="1">Membrane</location>
        <topology evidence="1">Single-pass type II membrane protein</topology>
    </subcellularLocation>
</comment>
<evidence type="ECO:0000256" key="6">
    <source>
        <dbReference type="ARBA" id="ARBA00022968"/>
    </source>
</evidence>
<dbReference type="GeneID" id="20196586"/>
<keyword evidence="3" id="KW-0328">Glycosyltransferase</keyword>
<dbReference type="OrthoDB" id="2019572at2759"/>
<evidence type="ECO:0000256" key="8">
    <source>
        <dbReference type="ARBA" id="ARBA00023136"/>
    </source>
</evidence>
<evidence type="ECO:0000313" key="12">
    <source>
        <dbReference type="EnsemblMetazoa" id="HelroP141556"/>
    </source>
</evidence>
<evidence type="ECO:0000256" key="7">
    <source>
        <dbReference type="ARBA" id="ARBA00022989"/>
    </source>
</evidence>
<keyword evidence="7" id="KW-1133">Transmembrane helix</keyword>
<keyword evidence="4" id="KW-0808">Transferase</keyword>
<evidence type="ECO:0000256" key="10">
    <source>
        <dbReference type="ARBA" id="ARBA00038150"/>
    </source>
</evidence>
<keyword evidence="5" id="KW-0812">Transmembrane</keyword>
<evidence type="ECO:0000256" key="3">
    <source>
        <dbReference type="ARBA" id="ARBA00022676"/>
    </source>
</evidence>
<gene>
    <name evidence="12" type="primary">20196586</name>
    <name evidence="11" type="ORF">HELRODRAFT_141556</name>
</gene>
<dbReference type="EMBL" id="KB095811">
    <property type="protein sequence ID" value="ESO12380.1"/>
    <property type="molecule type" value="Genomic_DNA"/>
</dbReference>
<dbReference type="eggNOG" id="KOG0799">
    <property type="taxonomic scope" value="Eukaryota"/>
</dbReference>
<evidence type="ECO:0000313" key="13">
    <source>
        <dbReference type="Proteomes" id="UP000015101"/>
    </source>
</evidence>
<dbReference type="InterPro" id="IPR003406">
    <property type="entry name" value="Glyco_trans_14"/>
</dbReference>
<protein>
    <recommendedName>
        <fullName evidence="14">Protein xylosyltransferase</fullName>
    </recommendedName>
</protein>
<keyword evidence="13" id="KW-1185">Reference proteome</keyword>
<dbReference type="GO" id="GO:0016020">
    <property type="term" value="C:membrane"/>
    <property type="evidence" value="ECO:0007669"/>
    <property type="project" value="UniProtKB-SubCell"/>
</dbReference>
<dbReference type="EnsemblMetazoa" id="HelroT141556">
    <property type="protein sequence ID" value="HelroP141556"/>
    <property type="gene ID" value="HelroG141556"/>
</dbReference>
<comment type="similarity">
    <text evidence="10">Belongs to the glycosyltransferase 14 family.</text>
</comment>
<evidence type="ECO:0000256" key="9">
    <source>
        <dbReference type="ARBA" id="ARBA00023180"/>
    </source>
</evidence>
<organism evidence="12 13">
    <name type="scientific">Helobdella robusta</name>
    <name type="common">Californian leech</name>
    <dbReference type="NCBI Taxonomy" id="6412"/>
    <lineage>
        <taxon>Eukaryota</taxon>
        <taxon>Metazoa</taxon>
        <taxon>Spiralia</taxon>
        <taxon>Lophotrochozoa</taxon>
        <taxon>Annelida</taxon>
        <taxon>Clitellata</taxon>
        <taxon>Hirudinea</taxon>
        <taxon>Rhynchobdellida</taxon>
        <taxon>Glossiphoniidae</taxon>
        <taxon>Helobdella</taxon>
    </lineage>
</organism>
<evidence type="ECO:0000256" key="2">
    <source>
        <dbReference type="ARBA" id="ARBA00004922"/>
    </source>
</evidence>
<evidence type="ECO:0000256" key="1">
    <source>
        <dbReference type="ARBA" id="ARBA00004606"/>
    </source>
</evidence>
<reference evidence="11 13" key="2">
    <citation type="journal article" date="2013" name="Nature">
        <title>Insights into bilaterian evolution from three spiralian genomes.</title>
        <authorList>
            <person name="Simakov O."/>
            <person name="Marletaz F."/>
            <person name="Cho S.J."/>
            <person name="Edsinger-Gonzales E."/>
            <person name="Havlak P."/>
            <person name="Hellsten U."/>
            <person name="Kuo D.H."/>
            <person name="Larsson T."/>
            <person name="Lv J."/>
            <person name="Arendt D."/>
            <person name="Savage R."/>
            <person name="Osoegawa K."/>
            <person name="de Jong P."/>
            <person name="Grimwood J."/>
            <person name="Chapman J.A."/>
            <person name="Shapiro H."/>
            <person name="Aerts A."/>
            <person name="Otillar R.P."/>
            <person name="Terry A.Y."/>
            <person name="Boore J.L."/>
            <person name="Grigoriev I.V."/>
            <person name="Lindberg D.R."/>
            <person name="Seaver E.C."/>
            <person name="Weisblat D.A."/>
            <person name="Putnam N.H."/>
            <person name="Rokhsar D.S."/>
        </authorList>
    </citation>
    <scope>NUCLEOTIDE SEQUENCE</scope>
</reference>
<evidence type="ECO:0000313" key="11">
    <source>
        <dbReference type="EMBL" id="ESO12380.1"/>
    </source>
</evidence>
<dbReference type="KEGG" id="hro:HELRODRAFT_141556"/>
<evidence type="ECO:0000256" key="4">
    <source>
        <dbReference type="ARBA" id="ARBA00022679"/>
    </source>
</evidence>
<evidence type="ECO:0008006" key="14">
    <source>
        <dbReference type="Google" id="ProtNLM"/>
    </source>
</evidence>
<keyword evidence="9" id="KW-0325">Glycoprotein</keyword>
<comment type="pathway">
    <text evidence="2">Protein modification; protein glycosylation.</text>
</comment>
<dbReference type="PANTHER" id="PTHR19297:SF181">
    <property type="entry name" value="PROTEIN XYLOSYLTRANSFERASE"/>
    <property type="match status" value="1"/>
</dbReference>
<name>T1EJ36_HELRO</name>
<keyword evidence="8" id="KW-0472">Membrane</keyword>
<sequence length="342" mass="40433">NCKLILNGNKDEINKAKKIMVNLPKIPIFEEAYLEWTKNCSQFKHDRGYINTALSDEEENFPLAFSISSYTDIEQTERLLRAIYHPQNLYCIHIDIKSSFLFHNAVRSIANCFPNVWIATKLHKIKWGDISVILPEISCMRDLLKYFKGKYKYFINLTGQEFPLRTNFELVKILKIFNGSNDITGSQLKSRVNYVWKHRWSKTYQQTVLYKTQQKKKPYEFLNLTFYKGETHGLFASKMTEFIIESKEGKTFFDWCKDTGHASEHYWNTLNYNKLFRAPGGYEAKNWVNVNNYQWPCNGKVVRGICIFGIEDVPWLSKRPELFVNKFHLTYDYLGYDCLEEI</sequence>
<dbReference type="CTD" id="20196586"/>
<dbReference type="Proteomes" id="UP000015101">
    <property type="component" value="Unassembled WGS sequence"/>
</dbReference>
<proteinExistence type="inferred from homology"/>
<dbReference type="AlphaFoldDB" id="T1EJ36"/>
<dbReference type="GO" id="GO:0008375">
    <property type="term" value="F:acetylglucosaminyltransferase activity"/>
    <property type="evidence" value="ECO:0000318"/>
    <property type="project" value="GO_Central"/>
</dbReference>
<dbReference type="InParanoid" id="T1EJ36"/>
<dbReference type="EMBL" id="AMQM01000152">
    <property type="status" value="NOT_ANNOTATED_CDS"/>
    <property type="molecule type" value="Genomic_DNA"/>
</dbReference>
<dbReference type="OMA" id="FIIWGDY"/>
<dbReference type="RefSeq" id="XP_009009100.1">
    <property type="nucleotide sequence ID" value="XM_009010852.1"/>
</dbReference>
<dbReference type="Pfam" id="PF02485">
    <property type="entry name" value="Branch"/>
    <property type="match status" value="1"/>
</dbReference>
<accession>T1EJ36</accession>
<dbReference type="PANTHER" id="PTHR19297">
    <property type="entry name" value="GLYCOSYLTRANSFERASE 14 FAMILY MEMBER"/>
    <property type="match status" value="1"/>
</dbReference>
<dbReference type="HOGENOM" id="CLU_032341_1_3_1"/>
<keyword evidence="6" id="KW-0735">Signal-anchor</keyword>